<gene>
    <name evidence="1" type="ORF">GN277_12675</name>
</gene>
<evidence type="ECO:0000313" key="1">
    <source>
        <dbReference type="EMBL" id="MXP76216.1"/>
    </source>
</evidence>
<evidence type="ECO:0008006" key="3">
    <source>
        <dbReference type="Google" id="ProtNLM"/>
    </source>
</evidence>
<keyword evidence="2" id="KW-1185">Reference proteome</keyword>
<proteinExistence type="predicted"/>
<protein>
    <recommendedName>
        <fullName evidence="3">DegT/DnrJ/EryC1/StrS aminotransferase family protein</fullName>
    </recommendedName>
</protein>
<dbReference type="Proteomes" id="UP000460412">
    <property type="component" value="Unassembled WGS sequence"/>
</dbReference>
<name>A0A7X3MGW0_9FIRM</name>
<comment type="caution">
    <text evidence="1">The sequence shown here is derived from an EMBL/GenBank/DDBJ whole genome shotgun (WGS) entry which is preliminary data.</text>
</comment>
<sequence>MEIGSFIELEFSKGNELFKGEKNIARLNSGRAAIWHAFRVLVCTAIWLPYYQCDTVRNFLYRKKARVKFYHIDASFRPIDLIPDADEAVLLVNYYGVMSHQRMKELASKYENVIIDNSQALFHPPIKGCMNVYSARKFVGVPDGAYVIGMDAEKYIDEYEQCHSSDTSLFLLKRIEYGCEGKTYQARLENEGRIDTEDIMKMSKLTRTILDGADYELLCKKRRKNFEYASELLGKKNRLDPLKYYSDDCVPMVYPFVLEDDDLLKKLLDKKHFQGHWWSYLLHEMAEDSFEYWISRYVIPITIDQRYGEKELEYITDIIG</sequence>
<dbReference type="RefSeq" id="WP_159751372.1">
    <property type="nucleotide sequence ID" value="NZ_WUQX01000001.1"/>
</dbReference>
<dbReference type="EMBL" id="WUQX01000001">
    <property type="protein sequence ID" value="MXP76216.1"/>
    <property type="molecule type" value="Genomic_DNA"/>
</dbReference>
<organism evidence="1 2">
    <name type="scientific">Sporofaciens musculi</name>
    <dbReference type="NCBI Taxonomy" id="2681861"/>
    <lineage>
        <taxon>Bacteria</taxon>
        <taxon>Bacillati</taxon>
        <taxon>Bacillota</taxon>
        <taxon>Clostridia</taxon>
        <taxon>Lachnospirales</taxon>
        <taxon>Lachnospiraceae</taxon>
        <taxon>Sporofaciens</taxon>
    </lineage>
</organism>
<evidence type="ECO:0000313" key="2">
    <source>
        <dbReference type="Proteomes" id="UP000460412"/>
    </source>
</evidence>
<dbReference type="SUPFAM" id="SSF53383">
    <property type="entry name" value="PLP-dependent transferases"/>
    <property type="match status" value="1"/>
</dbReference>
<dbReference type="AlphaFoldDB" id="A0A7X3MGW0"/>
<reference evidence="1 2" key="1">
    <citation type="submission" date="2019-12" db="EMBL/GenBank/DDBJ databases">
        <title>Sporaefaciens musculi gen. nov., sp. nov., a novel bacterium isolated from the caecum of an obese mouse.</title>
        <authorList>
            <person name="Rasmussen T.S."/>
            <person name="Streidl T."/>
            <person name="Hitch T.C.A."/>
            <person name="Wortmann E."/>
            <person name="Deptula P."/>
            <person name="Hansen M."/>
            <person name="Nielsen D.S."/>
            <person name="Clavel T."/>
            <person name="Vogensen F.K."/>
        </authorList>
    </citation>
    <scope>NUCLEOTIDE SEQUENCE [LARGE SCALE GENOMIC DNA]</scope>
    <source>
        <strain evidence="1 2">WCA-9-b2</strain>
    </source>
</reference>
<dbReference type="InterPro" id="IPR015424">
    <property type="entry name" value="PyrdxlP-dep_Trfase"/>
</dbReference>
<accession>A0A7X3MGW0</accession>